<dbReference type="CDD" id="cd01647">
    <property type="entry name" value="RT_LTR"/>
    <property type="match status" value="1"/>
</dbReference>
<dbReference type="SUPFAM" id="SSF56672">
    <property type="entry name" value="DNA/RNA polymerases"/>
    <property type="match status" value="1"/>
</dbReference>
<dbReference type="Gene3D" id="3.30.450.30">
    <property type="entry name" value="Dynein light chain 2a, cytoplasmic"/>
    <property type="match status" value="1"/>
</dbReference>
<name>A0AA38FDS3_TAXCH</name>
<dbReference type="InterPro" id="IPR043502">
    <property type="entry name" value="DNA/RNA_pol_sf"/>
</dbReference>
<dbReference type="PANTHER" id="PTHR24559:SF431">
    <property type="entry name" value="RNA-DIRECTED DNA POLYMERASE HOMOLOG"/>
    <property type="match status" value="1"/>
</dbReference>
<evidence type="ECO:0000313" key="2">
    <source>
        <dbReference type="EMBL" id="KAH9298255.1"/>
    </source>
</evidence>
<evidence type="ECO:0000313" key="3">
    <source>
        <dbReference type="Proteomes" id="UP000824469"/>
    </source>
</evidence>
<dbReference type="InterPro" id="IPR000477">
    <property type="entry name" value="RT_dom"/>
</dbReference>
<reference evidence="2 3" key="1">
    <citation type="journal article" date="2021" name="Nat. Plants">
        <title>The Taxus genome provides insights into paclitaxel biosynthesis.</title>
        <authorList>
            <person name="Xiong X."/>
            <person name="Gou J."/>
            <person name="Liao Q."/>
            <person name="Li Y."/>
            <person name="Zhou Q."/>
            <person name="Bi G."/>
            <person name="Li C."/>
            <person name="Du R."/>
            <person name="Wang X."/>
            <person name="Sun T."/>
            <person name="Guo L."/>
            <person name="Liang H."/>
            <person name="Lu P."/>
            <person name="Wu Y."/>
            <person name="Zhang Z."/>
            <person name="Ro D.K."/>
            <person name="Shang Y."/>
            <person name="Huang S."/>
            <person name="Yan J."/>
        </authorList>
    </citation>
    <scope>NUCLEOTIDE SEQUENCE [LARGE SCALE GENOMIC DNA]</scope>
    <source>
        <strain evidence="2">Ta-2019</strain>
    </source>
</reference>
<dbReference type="Gene3D" id="3.10.10.10">
    <property type="entry name" value="HIV Type 1 Reverse Transcriptase, subunit A, domain 1"/>
    <property type="match status" value="1"/>
</dbReference>
<dbReference type="InterPro" id="IPR048278">
    <property type="entry name" value="PFN"/>
</dbReference>
<gene>
    <name evidence="2" type="ORF">KI387_029937</name>
</gene>
<proteinExistence type="predicted"/>
<dbReference type="Pfam" id="PF00235">
    <property type="entry name" value="Profilin"/>
    <property type="match status" value="1"/>
</dbReference>
<dbReference type="GO" id="GO:0003779">
    <property type="term" value="F:actin binding"/>
    <property type="evidence" value="ECO:0007669"/>
    <property type="project" value="InterPro"/>
</dbReference>
<dbReference type="InterPro" id="IPR036140">
    <property type="entry name" value="PFN_sf"/>
</dbReference>
<dbReference type="InterPro" id="IPR043128">
    <property type="entry name" value="Rev_trsase/Diguanyl_cyclase"/>
</dbReference>
<comment type="caution">
    <text evidence="2">The sequence shown here is derived from an EMBL/GenBank/DDBJ whole genome shotgun (WGS) entry which is preliminary data.</text>
</comment>
<accession>A0AA38FDS3</accession>
<dbReference type="Gene3D" id="3.30.70.270">
    <property type="match status" value="1"/>
</dbReference>
<dbReference type="SUPFAM" id="SSF55770">
    <property type="entry name" value="Profilin (actin-binding protein)"/>
    <property type="match status" value="1"/>
</dbReference>
<protein>
    <recommendedName>
        <fullName evidence="1">Reverse transcriptase domain-containing protein</fullName>
    </recommendedName>
</protein>
<dbReference type="InterPro" id="IPR053134">
    <property type="entry name" value="RNA-dir_DNA_polymerase"/>
</dbReference>
<feature type="domain" description="Reverse transcriptase" evidence="1">
    <location>
        <begin position="262"/>
        <end position="410"/>
    </location>
</feature>
<dbReference type="EMBL" id="JAHRHJ020000010">
    <property type="protein sequence ID" value="KAH9298255.1"/>
    <property type="molecule type" value="Genomic_DNA"/>
</dbReference>
<evidence type="ECO:0000259" key="1">
    <source>
        <dbReference type="Pfam" id="PF00078"/>
    </source>
</evidence>
<feature type="non-terminal residue" evidence="2">
    <location>
        <position position="1"/>
    </location>
</feature>
<dbReference type="PANTHER" id="PTHR24559">
    <property type="entry name" value="TRANSPOSON TY3-I GAG-POL POLYPROTEIN"/>
    <property type="match status" value="1"/>
</dbReference>
<dbReference type="AlphaFoldDB" id="A0AA38FDS3"/>
<dbReference type="Pfam" id="PF00078">
    <property type="entry name" value="RVT_1"/>
    <property type="match status" value="1"/>
</dbReference>
<sequence>AGEPLKAALLLSCNLEPSSRQLPLIVRQKGIKLTPIDVRPLIDSVKRNILQADFFFIGASKYLVTSIHDHWYCARCVNTTNPAGEGAIIVQTAAFILVTIYEGSIGAASEAMAATDYLMDQLSQRNLYSISWAKLQDQVLTEDIGMTRLDDPHILKIGQSLDAAEHEAINSFLKDHNHAFVWSYVDMSGIDPTIVVHNIVTIPDAKPIKQKLRKMHPHIALLVKEELQCLLSISFILPIDYPRWISNIVPVTKVTGGLHICMDFCDLNLAYLKDDFPLPDIDQLVDLTASHEMLSLMDGFSGYNQILLAPEDQHKTMFITPWATFCYRVMPFGIKNVGATYQRAMTYIFHDIMHRLLEYYMDDLLAKSKCHSEHLAILKIIFDRLIKYCVRLQPKKCIFSVLSGKRLGFIVSLCDIEVDTAKVKAILEMPLPTNLRQLCSLQGKL</sequence>
<keyword evidence="3" id="KW-1185">Reference proteome</keyword>
<organism evidence="2 3">
    <name type="scientific">Taxus chinensis</name>
    <name type="common">Chinese yew</name>
    <name type="synonym">Taxus wallichiana var. chinensis</name>
    <dbReference type="NCBI Taxonomy" id="29808"/>
    <lineage>
        <taxon>Eukaryota</taxon>
        <taxon>Viridiplantae</taxon>
        <taxon>Streptophyta</taxon>
        <taxon>Embryophyta</taxon>
        <taxon>Tracheophyta</taxon>
        <taxon>Spermatophyta</taxon>
        <taxon>Pinopsida</taxon>
        <taxon>Pinidae</taxon>
        <taxon>Conifers II</taxon>
        <taxon>Cupressales</taxon>
        <taxon>Taxaceae</taxon>
        <taxon>Taxus</taxon>
    </lineage>
</organism>
<dbReference type="Proteomes" id="UP000824469">
    <property type="component" value="Unassembled WGS sequence"/>
</dbReference>